<feature type="region of interest" description="Disordered" evidence="1">
    <location>
        <begin position="196"/>
        <end position="217"/>
    </location>
</feature>
<feature type="compositionally biased region" description="Polar residues" evidence="1">
    <location>
        <begin position="381"/>
        <end position="392"/>
    </location>
</feature>
<feature type="compositionally biased region" description="Low complexity" evidence="1">
    <location>
        <begin position="265"/>
        <end position="293"/>
    </location>
</feature>
<dbReference type="Proteomes" id="UP000276215">
    <property type="component" value="Unassembled WGS sequence"/>
</dbReference>
<protein>
    <submittedName>
        <fullName evidence="2">Uncharacterized protein</fullName>
    </submittedName>
</protein>
<name>A0A3N4JXK1_9PEZI</name>
<evidence type="ECO:0000313" key="3">
    <source>
        <dbReference type="Proteomes" id="UP000276215"/>
    </source>
</evidence>
<sequence length="392" mass="43473">MSFASRSPNRHSTNRPFIAEQVKSYRQRVDPSNELSQQFSHGTHFNTINTVSTSSSTAPKVHTKQLSLFFHKKGTSTPVRHGSPMVKHYNKLDRISDWQHYLHEEVLVHPAWCSYPKIKDFEINPHIPICVGYWEGGNIQPAANELLGPGIINDLLCLVKNPKFLDPPSKISGTGKGGKSPTEPIKMAYTVHIRFKGDSSSSNNKSQSSSDNEDNLLDHNHSELLTEHHLSDGIVTSSNVTPTFTTIQKRHPRRKPNHRRSKGKAIAIPSSSDSESDPITKPSSSPKKCSTPPLSNQSSRDSTSLIAKAILPSTPPTTQIEPASHSSKNSKLIPQSQPLRKRSLTLMSPEKVITLNPRDTKKYRNFKHSPLLYSGNEAEDSSNSTDVDSPTD</sequence>
<keyword evidence="3" id="KW-1185">Reference proteome</keyword>
<proteinExistence type="predicted"/>
<evidence type="ECO:0000313" key="2">
    <source>
        <dbReference type="EMBL" id="RPB01562.1"/>
    </source>
</evidence>
<feature type="compositionally biased region" description="Polar residues" evidence="1">
    <location>
        <begin position="316"/>
        <end position="338"/>
    </location>
</feature>
<feature type="compositionally biased region" description="Basic residues" evidence="1">
    <location>
        <begin position="248"/>
        <end position="263"/>
    </location>
</feature>
<feature type="compositionally biased region" description="Polar residues" evidence="1">
    <location>
        <begin position="294"/>
        <end position="305"/>
    </location>
</feature>
<dbReference type="EMBL" id="ML120372">
    <property type="protein sequence ID" value="RPB01562.1"/>
    <property type="molecule type" value="Genomic_DNA"/>
</dbReference>
<feature type="compositionally biased region" description="Low complexity" evidence="1">
    <location>
        <begin position="198"/>
        <end position="210"/>
    </location>
</feature>
<reference evidence="2 3" key="1">
    <citation type="journal article" date="2018" name="Nat. Ecol. Evol.">
        <title>Pezizomycetes genomes reveal the molecular basis of ectomycorrhizal truffle lifestyle.</title>
        <authorList>
            <person name="Murat C."/>
            <person name="Payen T."/>
            <person name="Noel B."/>
            <person name="Kuo A."/>
            <person name="Morin E."/>
            <person name="Chen J."/>
            <person name="Kohler A."/>
            <person name="Krizsan K."/>
            <person name="Balestrini R."/>
            <person name="Da Silva C."/>
            <person name="Montanini B."/>
            <person name="Hainaut M."/>
            <person name="Levati E."/>
            <person name="Barry K.W."/>
            <person name="Belfiori B."/>
            <person name="Cichocki N."/>
            <person name="Clum A."/>
            <person name="Dockter R.B."/>
            <person name="Fauchery L."/>
            <person name="Guy J."/>
            <person name="Iotti M."/>
            <person name="Le Tacon F."/>
            <person name="Lindquist E.A."/>
            <person name="Lipzen A."/>
            <person name="Malagnac F."/>
            <person name="Mello A."/>
            <person name="Molinier V."/>
            <person name="Miyauchi S."/>
            <person name="Poulain J."/>
            <person name="Riccioni C."/>
            <person name="Rubini A."/>
            <person name="Sitrit Y."/>
            <person name="Splivallo R."/>
            <person name="Traeger S."/>
            <person name="Wang M."/>
            <person name="Zifcakova L."/>
            <person name="Wipf D."/>
            <person name="Zambonelli A."/>
            <person name="Paolocci F."/>
            <person name="Nowrousian M."/>
            <person name="Ottonello S."/>
            <person name="Baldrian P."/>
            <person name="Spatafora J.W."/>
            <person name="Henrissat B."/>
            <person name="Nagy L.G."/>
            <person name="Aury J.M."/>
            <person name="Wincker P."/>
            <person name="Grigoriev I.V."/>
            <person name="Bonfante P."/>
            <person name="Martin F.M."/>
        </authorList>
    </citation>
    <scope>NUCLEOTIDE SEQUENCE [LARGE SCALE GENOMIC DNA]</scope>
    <source>
        <strain evidence="2 3">120613-1</strain>
    </source>
</reference>
<accession>A0A3N4JXK1</accession>
<dbReference type="OrthoDB" id="5480789at2759"/>
<dbReference type="AlphaFoldDB" id="A0A3N4JXK1"/>
<organism evidence="2 3">
    <name type="scientific">Choiromyces venosus 120613-1</name>
    <dbReference type="NCBI Taxonomy" id="1336337"/>
    <lineage>
        <taxon>Eukaryota</taxon>
        <taxon>Fungi</taxon>
        <taxon>Dikarya</taxon>
        <taxon>Ascomycota</taxon>
        <taxon>Pezizomycotina</taxon>
        <taxon>Pezizomycetes</taxon>
        <taxon>Pezizales</taxon>
        <taxon>Tuberaceae</taxon>
        <taxon>Choiromyces</taxon>
    </lineage>
</organism>
<gene>
    <name evidence="2" type="ORF">L873DRAFT_632003</name>
</gene>
<evidence type="ECO:0000256" key="1">
    <source>
        <dbReference type="SAM" id="MobiDB-lite"/>
    </source>
</evidence>
<feature type="region of interest" description="Disordered" evidence="1">
    <location>
        <begin position="244"/>
        <end position="392"/>
    </location>
</feature>